<dbReference type="AlphaFoldDB" id="A0A6A6QSS1"/>
<sequence>MNLHSRFSLCYSFQQRRFFYLYDCAFRQTPTEPHTLPPTRRHWARIRNPYFSLCHPTLPFHLLCFFLPKLRSIITNYNDFSCGANPLLLVWFCQNERRGGTDFVCLHDPNDSLPYTCPLCACCG</sequence>
<accession>A0A6A6QSS1</accession>
<name>A0A6A6QSS1_9PEZI</name>
<reference evidence="1" key="1">
    <citation type="journal article" date="2020" name="Stud. Mycol.">
        <title>101 Dothideomycetes genomes: a test case for predicting lifestyles and emergence of pathogens.</title>
        <authorList>
            <person name="Haridas S."/>
            <person name="Albert R."/>
            <person name="Binder M."/>
            <person name="Bloem J."/>
            <person name="Labutti K."/>
            <person name="Salamov A."/>
            <person name="Andreopoulos B."/>
            <person name="Baker S."/>
            <person name="Barry K."/>
            <person name="Bills G."/>
            <person name="Bluhm B."/>
            <person name="Cannon C."/>
            <person name="Castanera R."/>
            <person name="Culley D."/>
            <person name="Daum C."/>
            <person name="Ezra D."/>
            <person name="Gonzalez J."/>
            <person name="Henrissat B."/>
            <person name="Kuo A."/>
            <person name="Liang C."/>
            <person name="Lipzen A."/>
            <person name="Lutzoni F."/>
            <person name="Magnuson J."/>
            <person name="Mondo S."/>
            <person name="Nolan M."/>
            <person name="Ohm R."/>
            <person name="Pangilinan J."/>
            <person name="Park H.-J."/>
            <person name="Ramirez L."/>
            <person name="Alfaro M."/>
            <person name="Sun H."/>
            <person name="Tritt A."/>
            <person name="Yoshinaga Y."/>
            <person name="Zwiers L.-H."/>
            <person name="Turgeon B."/>
            <person name="Goodwin S."/>
            <person name="Spatafora J."/>
            <person name="Crous P."/>
            <person name="Grigoriev I."/>
        </authorList>
    </citation>
    <scope>NUCLEOTIDE SEQUENCE</scope>
    <source>
        <strain evidence="1">CBS 269.34</strain>
    </source>
</reference>
<proteinExistence type="predicted"/>
<keyword evidence="2" id="KW-1185">Reference proteome</keyword>
<dbReference type="Proteomes" id="UP000799750">
    <property type="component" value="Unassembled WGS sequence"/>
</dbReference>
<protein>
    <submittedName>
        <fullName evidence="1">Uncharacterized protein</fullName>
    </submittedName>
</protein>
<organism evidence="1 2">
    <name type="scientific">Lophium mytilinum</name>
    <dbReference type="NCBI Taxonomy" id="390894"/>
    <lineage>
        <taxon>Eukaryota</taxon>
        <taxon>Fungi</taxon>
        <taxon>Dikarya</taxon>
        <taxon>Ascomycota</taxon>
        <taxon>Pezizomycotina</taxon>
        <taxon>Dothideomycetes</taxon>
        <taxon>Pleosporomycetidae</taxon>
        <taxon>Mytilinidiales</taxon>
        <taxon>Mytilinidiaceae</taxon>
        <taxon>Lophium</taxon>
    </lineage>
</organism>
<evidence type="ECO:0000313" key="2">
    <source>
        <dbReference type="Proteomes" id="UP000799750"/>
    </source>
</evidence>
<dbReference type="EMBL" id="MU004189">
    <property type="protein sequence ID" value="KAF2495172.1"/>
    <property type="molecule type" value="Genomic_DNA"/>
</dbReference>
<evidence type="ECO:0000313" key="1">
    <source>
        <dbReference type="EMBL" id="KAF2495172.1"/>
    </source>
</evidence>
<gene>
    <name evidence="1" type="ORF">BU16DRAFT_382194</name>
</gene>